<dbReference type="Proteomes" id="UP000198583">
    <property type="component" value="Unassembled WGS sequence"/>
</dbReference>
<organism evidence="1 2">
    <name type="scientific">Lentzea waywayandensis</name>
    <dbReference type="NCBI Taxonomy" id="84724"/>
    <lineage>
        <taxon>Bacteria</taxon>
        <taxon>Bacillati</taxon>
        <taxon>Actinomycetota</taxon>
        <taxon>Actinomycetes</taxon>
        <taxon>Pseudonocardiales</taxon>
        <taxon>Pseudonocardiaceae</taxon>
        <taxon>Lentzea</taxon>
    </lineage>
</organism>
<evidence type="ECO:0008006" key="3">
    <source>
        <dbReference type="Google" id="ProtNLM"/>
    </source>
</evidence>
<accession>A0A1I6FCD5</accession>
<keyword evidence="2" id="KW-1185">Reference proteome</keyword>
<proteinExistence type="predicted"/>
<reference evidence="2" key="1">
    <citation type="submission" date="2016-10" db="EMBL/GenBank/DDBJ databases">
        <authorList>
            <person name="Varghese N."/>
            <person name="Submissions S."/>
        </authorList>
    </citation>
    <scope>NUCLEOTIDE SEQUENCE [LARGE SCALE GENOMIC DNA]</scope>
    <source>
        <strain evidence="2">DSM 44232</strain>
    </source>
</reference>
<dbReference type="InterPro" id="IPR034660">
    <property type="entry name" value="DinB/YfiT-like"/>
</dbReference>
<dbReference type="SUPFAM" id="SSF109854">
    <property type="entry name" value="DinB/YfiT-like putative metalloenzymes"/>
    <property type="match status" value="1"/>
</dbReference>
<dbReference type="InterPro" id="IPR007061">
    <property type="entry name" value="MST-like"/>
</dbReference>
<sequence length="212" mass="23226">MRGCSELSVPSETLRGVDEKALLHRYLTAAREALLWKLEGLSEYDARRPLTPTGTNLLGLVKHAAGVELNYFGRVFDRPFPDPPRWSTAEALPASDMFADAGESRESVAGFYGRVREFADATIAALPLDAPGRVSWWSEGRREVTLRQVLVQVSIELHRHAGHADVVRELIDGATGMQDGNTNMPAVDAGWWAGHHARLEEIAATADATLRG</sequence>
<dbReference type="OrthoDB" id="4548523at2"/>
<dbReference type="AlphaFoldDB" id="A0A1I6FCD5"/>
<dbReference type="EMBL" id="FOYL01000011">
    <property type="protein sequence ID" value="SFR27661.1"/>
    <property type="molecule type" value="Genomic_DNA"/>
</dbReference>
<dbReference type="Pfam" id="PF04978">
    <property type="entry name" value="MST"/>
    <property type="match status" value="1"/>
</dbReference>
<dbReference type="Gene3D" id="1.20.120.450">
    <property type="entry name" value="dinb family like domain"/>
    <property type="match status" value="1"/>
</dbReference>
<gene>
    <name evidence="1" type="ORF">SAMN04488564_111159</name>
</gene>
<name>A0A1I6FCD5_9PSEU</name>
<evidence type="ECO:0000313" key="2">
    <source>
        <dbReference type="Proteomes" id="UP000198583"/>
    </source>
</evidence>
<evidence type="ECO:0000313" key="1">
    <source>
        <dbReference type="EMBL" id="SFR27661.1"/>
    </source>
</evidence>
<dbReference type="STRING" id="84724.SAMN04488564_111159"/>
<protein>
    <recommendedName>
        <fullName evidence="3">DinB superfamily protein</fullName>
    </recommendedName>
</protein>